<dbReference type="Proteomes" id="UP000263273">
    <property type="component" value="Unassembled WGS sequence"/>
</dbReference>
<gene>
    <name evidence="1" type="ORF">DDZ44_04650</name>
</gene>
<dbReference type="EMBL" id="DNZF01000101">
    <property type="protein sequence ID" value="HBK53210.1"/>
    <property type="molecule type" value="Genomic_DNA"/>
</dbReference>
<proteinExistence type="predicted"/>
<comment type="caution">
    <text evidence="1">The sequence shown here is derived from an EMBL/GenBank/DDBJ whole genome shotgun (WGS) entry which is preliminary data.</text>
</comment>
<feature type="non-terminal residue" evidence="1">
    <location>
        <position position="98"/>
    </location>
</feature>
<reference evidence="1 2" key="1">
    <citation type="journal article" date="2018" name="Nat. Biotechnol.">
        <title>A standardized bacterial taxonomy based on genome phylogeny substantially revises the tree of life.</title>
        <authorList>
            <person name="Parks D.H."/>
            <person name="Chuvochina M."/>
            <person name="Waite D.W."/>
            <person name="Rinke C."/>
            <person name="Skarshewski A."/>
            <person name="Chaumeil P.A."/>
            <person name="Hugenholtz P."/>
        </authorList>
    </citation>
    <scope>NUCLEOTIDE SEQUENCE [LARGE SCALE GENOMIC DNA]</scope>
    <source>
        <strain evidence="1">UBA10948</strain>
    </source>
</reference>
<organism evidence="1 2">
    <name type="scientific">Syntrophomonas wolfei</name>
    <dbReference type="NCBI Taxonomy" id="863"/>
    <lineage>
        <taxon>Bacteria</taxon>
        <taxon>Bacillati</taxon>
        <taxon>Bacillota</taxon>
        <taxon>Clostridia</taxon>
        <taxon>Eubacteriales</taxon>
        <taxon>Syntrophomonadaceae</taxon>
        <taxon>Syntrophomonas</taxon>
    </lineage>
</organism>
<dbReference type="AlphaFoldDB" id="A0A354YV49"/>
<accession>A0A354YV49</accession>
<name>A0A354YV49_9FIRM</name>
<sequence length="98" mass="10963">MQITLDWLREKEACSESMLRFKHTFPEGAEYQDVLDALAKENKADWAAWLMKEAGSTNDVLEVESLEVECSLFFAGQIKIKGLVKIAKWLLAGGGIEA</sequence>
<evidence type="ECO:0000313" key="2">
    <source>
        <dbReference type="Proteomes" id="UP000263273"/>
    </source>
</evidence>
<evidence type="ECO:0000313" key="1">
    <source>
        <dbReference type="EMBL" id="HBK53210.1"/>
    </source>
</evidence>
<protein>
    <submittedName>
        <fullName evidence="1">Uncharacterized protein</fullName>
    </submittedName>
</protein>